<comment type="caution">
    <text evidence="9">The sequence shown here is derived from an EMBL/GenBank/DDBJ whole genome shotgun (WGS) entry which is preliminary data.</text>
</comment>
<proteinExistence type="inferred from homology"/>
<feature type="coiled-coil region" evidence="7">
    <location>
        <begin position="199"/>
        <end position="251"/>
    </location>
</feature>
<dbReference type="GO" id="GO:0043130">
    <property type="term" value="F:ubiquitin binding"/>
    <property type="evidence" value="ECO:0007669"/>
    <property type="project" value="TreeGrafter"/>
</dbReference>
<evidence type="ECO:0000313" key="9">
    <source>
        <dbReference type="EMBL" id="KAF4346430.1"/>
    </source>
</evidence>
<keyword evidence="4" id="KW-0967">Endosome</keyword>
<name>A0A7J6DKS9_CANSA</name>
<keyword evidence="10" id="KW-1185">Reference proteome</keyword>
<dbReference type="PANTHER" id="PTHR23306">
    <property type="entry name" value="TUMOR SUSCEPTIBILITY GENE 101 PROTEIN-RELATED"/>
    <property type="match status" value="1"/>
</dbReference>
<dbReference type="PROSITE" id="PS51322">
    <property type="entry name" value="UEV"/>
    <property type="match status" value="1"/>
</dbReference>
<dbReference type="Gene3D" id="3.10.110.10">
    <property type="entry name" value="Ubiquitin Conjugating Enzyme"/>
    <property type="match status" value="1"/>
</dbReference>
<dbReference type="InterPro" id="IPR017916">
    <property type="entry name" value="SB_dom"/>
</dbReference>
<dbReference type="Proteomes" id="UP000583929">
    <property type="component" value="Unassembled WGS sequence"/>
</dbReference>
<dbReference type="Pfam" id="PF05743">
    <property type="entry name" value="UEV"/>
    <property type="match status" value="1"/>
</dbReference>
<evidence type="ECO:0000256" key="5">
    <source>
        <dbReference type="ARBA" id="ARBA00022927"/>
    </source>
</evidence>
<dbReference type="EMBL" id="JAATIQ010001011">
    <property type="protein sequence ID" value="KAF4346430.1"/>
    <property type="molecule type" value="Genomic_DNA"/>
</dbReference>
<dbReference type="PANTHER" id="PTHR23306:SF21">
    <property type="entry name" value="UBIQUITIN-CONJUGATING ENZYME_RWD-LIKE PROTEIN"/>
    <property type="match status" value="1"/>
</dbReference>
<reference evidence="9 10" key="1">
    <citation type="journal article" date="2020" name="bioRxiv">
        <title>Sequence and annotation of 42 cannabis genomes reveals extensive copy number variation in cannabinoid synthesis and pathogen resistance genes.</title>
        <authorList>
            <person name="Mckernan K.J."/>
            <person name="Helbert Y."/>
            <person name="Kane L.T."/>
            <person name="Ebling H."/>
            <person name="Zhang L."/>
            <person name="Liu B."/>
            <person name="Eaton Z."/>
            <person name="Mclaughlin S."/>
            <person name="Kingan S."/>
            <person name="Baybayan P."/>
            <person name="Concepcion G."/>
            <person name="Jordan M."/>
            <person name="Riva A."/>
            <person name="Barbazuk W."/>
            <person name="Harkins T."/>
        </authorList>
    </citation>
    <scope>NUCLEOTIDE SEQUENCE [LARGE SCALE GENOMIC DNA]</scope>
    <source>
        <strain evidence="10">cv. Jamaican Lion 4</strain>
        <tissue evidence="9">Leaf</tissue>
    </source>
</reference>
<dbReference type="InterPro" id="IPR016135">
    <property type="entry name" value="UBQ-conjugating_enzyme/RWD"/>
</dbReference>
<evidence type="ECO:0000313" key="10">
    <source>
        <dbReference type="Proteomes" id="UP000583929"/>
    </source>
</evidence>
<dbReference type="SUPFAM" id="SSF140111">
    <property type="entry name" value="Endosomal sorting complex assembly domain"/>
    <property type="match status" value="1"/>
</dbReference>
<dbReference type="GO" id="GO:0008333">
    <property type="term" value="P:endosome to lysosome transport"/>
    <property type="evidence" value="ECO:0007669"/>
    <property type="project" value="TreeGrafter"/>
</dbReference>
<gene>
    <name evidence="9" type="ORF">G4B88_018401</name>
</gene>
<evidence type="ECO:0000259" key="8">
    <source>
        <dbReference type="PROSITE" id="PS51322"/>
    </source>
</evidence>
<dbReference type="GO" id="GO:0015031">
    <property type="term" value="P:protein transport"/>
    <property type="evidence" value="ECO:0007669"/>
    <property type="project" value="UniProtKB-KW"/>
</dbReference>
<dbReference type="InterPro" id="IPR037202">
    <property type="entry name" value="ESCRT_assembly_dom"/>
</dbReference>
<organism evidence="9 10">
    <name type="scientific">Cannabis sativa</name>
    <name type="common">Hemp</name>
    <name type="synonym">Marijuana</name>
    <dbReference type="NCBI Taxonomy" id="3483"/>
    <lineage>
        <taxon>Eukaryota</taxon>
        <taxon>Viridiplantae</taxon>
        <taxon>Streptophyta</taxon>
        <taxon>Embryophyta</taxon>
        <taxon>Tracheophyta</taxon>
        <taxon>Spermatophyta</taxon>
        <taxon>Magnoliopsida</taxon>
        <taxon>eudicotyledons</taxon>
        <taxon>Gunneridae</taxon>
        <taxon>Pentapetalae</taxon>
        <taxon>rosids</taxon>
        <taxon>fabids</taxon>
        <taxon>Rosales</taxon>
        <taxon>Cannabaceae</taxon>
        <taxon>Cannabis</taxon>
    </lineage>
</organism>
<dbReference type="Gene3D" id="6.10.140.820">
    <property type="match status" value="1"/>
</dbReference>
<feature type="domain" description="UEV" evidence="8">
    <location>
        <begin position="14"/>
        <end position="158"/>
    </location>
</feature>
<keyword evidence="5" id="KW-0653">Protein transport</keyword>
<accession>A0A7J6DKS9</accession>
<dbReference type="Pfam" id="PF09454">
    <property type="entry name" value="Vps23_core"/>
    <property type="match status" value="1"/>
</dbReference>
<evidence type="ECO:0000256" key="6">
    <source>
        <dbReference type="ARBA" id="ARBA00023054"/>
    </source>
</evidence>
<dbReference type="GO" id="GO:0000813">
    <property type="term" value="C:ESCRT I complex"/>
    <property type="evidence" value="ECO:0007669"/>
    <property type="project" value="TreeGrafter"/>
</dbReference>
<protein>
    <recommendedName>
        <fullName evidence="8">UEV domain-containing protein</fullName>
    </recommendedName>
</protein>
<evidence type="ECO:0000256" key="7">
    <source>
        <dbReference type="SAM" id="Coils"/>
    </source>
</evidence>
<evidence type="ECO:0000256" key="4">
    <source>
        <dbReference type="ARBA" id="ARBA00022753"/>
    </source>
</evidence>
<sequence length="351" mass="39953">MASPTKIQFIEQALSSDSPFNLSYLDPNQKWVIRNHLLSFLQDFPNFTPNFGTFVHNDGMAVNLLCVTGELRISATPNTPLVPITIWLHENHPFMAPIVFVSPNYNDRIRSDHPFVYLSGSTTCPYLQTWAHPRSSLPVLVRNLTRLFTHDHPLTQYSPAAVQTTGSGSGGISSGFAHPSRVSKREALDRLAGAAYYDVANFKAGAQREIEELRKLRAEMRKRVEFGERMIGGLETEKEELKNRGSEMAEQADVVRNWLRFNDREELVAAIGGDEIEKAFEIVECESVLECLAGDTAIEDTIYAMDKGIEMGLMSFESYVKQIRNLIRKELIQEKEIRRRKVVRLELWEFE</sequence>
<keyword evidence="6 7" id="KW-0175">Coiled coil</keyword>
<keyword evidence="3" id="KW-0813">Transport</keyword>
<comment type="subcellular location">
    <subcellularLocation>
        <location evidence="1">Endosome</location>
    </subcellularLocation>
</comment>
<dbReference type="InterPro" id="IPR052070">
    <property type="entry name" value="ESCRT-I_UEV_domain"/>
</dbReference>
<dbReference type="SUPFAM" id="SSF54495">
    <property type="entry name" value="UBC-like"/>
    <property type="match status" value="1"/>
</dbReference>
<comment type="similarity">
    <text evidence="2">Belongs to the ubiquitin-conjugating enzyme family. UEV subfamily.</text>
</comment>
<evidence type="ECO:0000256" key="2">
    <source>
        <dbReference type="ARBA" id="ARBA00009594"/>
    </source>
</evidence>
<dbReference type="InterPro" id="IPR008883">
    <property type="entry name" value="UEV_N"/>
</dbReference>
<dbReference type="CDD" id="cd11685">
    <property type="entry name" value="UEV_TSG101-like"/>
    <property type="match status" value="1"/>
</dbReference>
<evidence type="ECO:0000256" key="3">
    <source>
        <dbReference type="ARBA" id="ARBA00022448"/>
    </source>
</evidence>
<dbReference type="AlphaFoldDB" id="A0A7J6DKS9"/>
<evidence type="ECO:0000256" key="1">
    <source>
        <dbReference type="ARBA" id="ARBA00004177"/>
    </source>
</evidence>